<dbReference type="InterPro" id="IPR007214">
    <property type="entry name" value="YbaK/aa-tRNA-synth-assoc-dom"/>
</dbReference>
<dbReference type="Proteomes" id="UP000004705">
    <property type="component" value="Chromosome"/>
</dbReference>
<dbReference type="Pfam" id="PF04073">
    <property type="entry name" value="tRNA_edit"/>
    <property type="match status" value="1"/>
</dbReference>
<proteinExistence type="predicted"/>
<accession>H8G8M1</accession>
<evidence type="ECO:0000259" key="1">
    <source>
        <dbReference type="Pfam" id="PF04073"/>
    </source>
</evidence>
<feature type="domain" description="YbaK/aminoacyl-tRNA synthetase-associated" evidence="1">
    <location>
        <begin position="43"/>
        <end position="163"/>
    </location>
</feature>
<dbReference type="RefSeq" id="WP_005440150.1">
    <property type="nucleotide sequence ID" value="NZ_CM001466.1"/>
</dbReference>
<dbReference type="AlphaFoldDB" id="H8G8M1"/>
<dbReference type="HOGENOM" id="CLU_094875_0_0_11"/>
<dbReference type="OrthoDB" id="8536235at2"/>
<reference evidence="2 3" key="1">
    <citation type="journal article" date="2012" name="Stand. Genomic Sci.">
        <title>Genome sequence of the soil bacterium Saccharomonospora azurea type strain (NA-128(T)).</title>
        <authorList>
            <person name="Klenk H.P."/>
            <person name="Held B."/>
            <person name="Lucas S."/>
            <person name="Lapidus A."/>
            <person name="Copeland A."/>
            <person name="Hammon N."/>
            <person name="Pitluck S."/>
            <person name="Goodwin L.A."/>
            <person name="Han C."/>
            <person name="Tapia R."/>
            <person name="Brambilla E.M."/>
            <person name="Potter G."/>
            <person name="Land M."/>
            <person name="Ivanova N."/>
            <person name="Rohde M."/>
            <person name="Goker M."/>
            <person name="Detter J.C."/>
            <person name="Kyrpides N.C."/>
            <person name="Woyke T."/>
        </authorList>
    </citation>
    <scope>NUCLEOTIDE SEQUENCE [LARGE SCALE GENOMIC DNA]</scope>
    <source>
        <strain evidence="2 3">NA-128</strain>
    </source>
</reference>
<protein>
    <recommendedName>
        <fullName evidence="1">YbaK/aminoacyl-tRNA synthetase-associated domain-containing protein</fullName>
    </recommendedName>
</protein>
<evidence type="ECO:0000313" key="3">
    <source>
        <dbReference type="Proteomes" id="UP000004705"/>
    </source>
</evidence>
<evidence type="ECO:0000313" key="2">
    <source>
        <dbReference type="EMBL" id="EHY88430.1"/>
    </source>
</evidence>
<dbReference type="SUPFAM" id="SSF55826">
    <property type="entry name" value="YbaK/ProRS associated domain"/>
    <property type="match status" value="1"/>
</dbReference>
<dbReference type="CDD" id="cd04333">
    <property type="entry name" value="ProX_deacylase"/>
    <property type="match status" value="1"/>
</dbReference>
<name>H8G8M1_9PSEU</name>
<dbReference type="InterPro" id="IPR036754">
    <property type="entry name" value="YbaK/aa-tRNA-synt-asso_dom_sf"/>
</dbReference>
<dbReference type="PANTHER" id="PTHR30411">
    <property type="entry name" value="CYTOPLASMIC PROTEIN"/>
    <property type="match status" value="1"/>
</dbReference>
<dbReference type="PANTHER" id="PTHR30411:SF1">
    <property type="entry name" value="CYTOPLASMIC PROTEIN"/>
    <property type="match status" value="1"/>
</dbReference>
<dbReference type="EMBL" id="CM001466">
    <property type="protein sequence ID" value="EHY88430.1"/>
    <property type="molecule type" value="Genomic_DNA"/>
</dbReference>
<keyword evidence="3" id="KW-1185">Reference proteome</keyword>
<gene>
    <name evidence="2" type="ORF">SacazDRAFT_01501</name>
</gene>
<dbReference type="GO" id="GO:0002161">
    <property type="term" value="F:aminoacyl-tRNA deacylase activity"/>
    <property type="evidence" value="ECO:0007669"/>
    <property type="project" value="InterPro"/>
</dbReference>
<organism evidence="2 3">
    <name type="scientific">Saccharomonospora azurea NA-128</name>
    <dbReference type="NCBI Taxonomy" id="882081"/>
    <lineage>
        <taxon>Bacteria</taxon>
        <taxon>Bacillati</taxon>
        <taxon>Actinomycetota</taxon>
        <taxon>Actinomycetes</taxon>
        <taxon>Pseudonocardiales</taxon>
        <taxon>Pseudonocardiaceae</taxon>
        <taxon>Saccharomonospora</taxon>
    </lineage>
</organism>
<dbReference type="Gene3D" id="3.90.960.10">
    <property type="entry name" value="YbaK/aminoacyl-tRNA synthetase-associated domain"/>
    <property type="match status" value="1"/>
</dbReference>
<sequence>MSRTPERSPEPVREHPAVAKVAAALTAAGLTASVEGIRFLPQAARTAVQAADALGIGVGAIANSLVFRMTTADGGAEPLLVLTSGAHRADTATLATLTGASRVGRADPDFVRAHTGQVIGGVAPVGHPARITTLVDDALRAYDTVWAAAGHPNTVFPTTFDGLVALTGGRAATVSTVATDATDSRTGRSAPR</sequence>